<evidence type="ECO:0000313" key="2">
    <source>
        <dbReference type="EMBL" id="JAD44358.1"/>
    </source>
</evidence>
<feature type="region of interest" description="Disordered" evidence="1">
    <location>
        <begin position="1"/>
        <end position="42"/>
    </location>
</feature>
<reference evidence="2" key="1">
    <citation type="submission" date="2014-09" db="EMBL/GenBank/DDBJ databases">
        <authorList>
            <person name="Magalhaes I.L.F."/>
            <person name="Oliveira U."/>
            <person name="Santos F.R."/>
            <person name="Vidigal T.H.D.A."/>
            <person name="Brescovit A.D."/>
            <person name="Santos A.J."/>
        </authorList>
    </citation>
    <scope>NUCLEOTIDE SEQUENCE</scope>
    <source>
        <tissue evidence="2">Shoot tissue taken approximately 20 cm above the soil surface</tissue>
    </source>
</reference>
<name>A0A0A9A329_ARUDO</name>
<protein>
    <submittedName>
        <fullName evidence="2">Uncharacterized protein</fullName>
    </submittedName>
</protein>
<proteinExistence type="predicted"/>
<organism evidence="2">
    <name type="scientific">Arundo donax</name>
    <name type="common">Giant reed</name>
    <name type="synonym">Donax arundinaceus</name>
    <dbReference type="NCBI Taxonomy" id="35708"/>
    <lineage>
        <taxon>Eukaryota</taxon>
        <taxon>Viridiplantae</taxon>
        <taxon>Streptophyta</taxon>
        <taxon>Embryophyta</taxon>
        <taxon>Tracheophyta</taxon>
        <taxon>Spermatophyta</taxon>
        <taxon>Magnoliopsida</taxon>
        <taxon>Liliopsida</taxon>
        <taxon>Poales</taxon>
        <taxon>Poaceae</taxon>
        <taxon>PACMAD clade</taxon>
        <taxon>Arundinoideae</taxon>
        <taxon>Arundineae</taxon>
        <taxon>Arundo</taxon>
    </lineage>
</organism>
<dbReference type="AlphaFoldDB" id="A0A0A9A329"/>
<reference evidence="2" key="2">
    <citation type="journal article" date="2015" name="Data Brief">
        <title>Shoot transcriptome of the giant reed, Arundo donax.</title>
        <authorList>
            <person name="Barrero R.A."/>
            <person name="Guerrero F.D."/>
            <person name="Moolhuijzen P."/>
            <person name="Goolsby J.A."/>
            <person name="Tidwell J."/>
            <person name="Bellgard S.E."/>
            <person name="Bellgard M.I."/>
        </authorList>
    </citation>
    <scope>NUCLEOTIDE SEQUENCE</scope>
    <source>
        <tissue evidence="2">Shoot tissue taken approximately 20 cm above the soil surface</tissue>
    </source>
</reference>
<dbReference type="EMBL" id="GBRH01253537">
    <property type="protein sequence ID" value="JAD44358.1"/>
    <property type="molecule type" value="Transcribed_RNA"/>
</dbReference>
<evidence type="ECO:0000256" key="1">
    <source>
        <dbReference type="SAM" id="MobiDB-lite"/>
    </source>
</evidence>
<sequence>MFKTLDPSQLVGAPPPTQGTQDAYATPAPPNRPTKDVGPPQQFTFPTDQLAWGHKKAPKAGMVRGVAPKMGRH</sequence>
<accession>A0A0A9A329</accession>